<dbReference type="PANTHER" id="PTHR44826">
    <property type="entry name" value="SPORE COAT PROTEIN SP85"/>
    <property type="match status" value="1"/>
</dbReference>
<sequence length="599" mass="66062">MEPVMSAPESTSSQVDHKEQGVSLDQHQDDTTTANHRQEEAAASSPIPSITRATTTNKSSKNELPQNYYDEEVASDNQVNPLYSMIQKNQSLDESALEINHLSTSSANNNSVKFARRLSSPTKFNLRRLNMAGIMVSAVEDDSTPRLFANSWSFGSLTKSSSRLDGVVDDSDDDVDEEEAMEDRMNVPLHKTKRESNLPPVNSMEFNLDMIELAPSDDNKNDVTEEPKVDKEDTSVTQLTDVQTDSEYLEDSDERNKEKAEIHHEDIEASSDFHKLPEQHSPSDDDEKVGESKKKPVYFIGWCAILLTFAIVIPLAVVSMAQSKQDELQSNPMASDGPTNEDTVGSLTNQSFPVSTAPSLPQPTQSGMPTQSYSPSVFPSMVPSWNPSKKPSVSPSTSPTTNPSEIPSIQPSMEPSTKPSIAPTDHPSMYPTVLPSPVPTGVPTKSSSPTQLLCEIRESDGCEDYYHPTGWVKDLSCTVSNGFLTCSIASCYDFRPRDWPSWNILITNAIQNTFRIRQDDTQASVVLERRNFDGTWTSMNYYQVKASASEVVFGLPIGAISDVEKLRTWLVSYDENGMDVDRIPRVGSLLFTGAGDVCS</sequence>
<proteinExistence type="inferred from homology"/>
<name>A0AAD2G6E5_9STRA</name>
<evidence type="ECO:0000256" key="2">
    <source>
        <dbReference type="ARBA" id="ARBA00021911"/>
    </source>
</evidence>
<evidence type="ECO:0000256" key="8">
    <source>
        <dbReference type="SAM" id="Phobius"/>
    </source>
</evidence>
<feature type="transmembrane region" description="Helical" evidence="8">
    <location>
        <begin position="297"/>
        <end position="321"/>
    </location>
</feature>
<gene>
    <name evidence="9" type="ORF">CYCCA115_LOCUS20716</name>
</gene>
<feature type="compositionally biased region" description="Polar residues" evidence="7">
    <location>
        <begin position="235"/>
        <end position="246"/>
    </location>
</feature>
<evidence type="ECO:0000256" key="3">
    <source>
        <dbReference type="ARBA" id="ARBA00022522"/>
    </source>
</evidence>
<feature type="region of interest" description="Disordered" evidence="7">
    <location>
        <begin position="1"/>
        <end position="64"/>
    </location>
</feature>
<keyword evidence="3" id="KW-0748">Sporozoite</keyword>
<evidence type="ECO:0000313" key="10">
    <source>
        <dbReference type="Proteomes" id="UP001295423"/>
    </source>
</evidence>
<keyword evidence="4" id="KW-0677">Repeat</keyword>
<feature type="compositionally biased region" description="Basic and acidic residues" evidence="7">
    <location>
        <begin position="254"/>
        <end position="291"/>
    </location>
</feature>
<comment type="function">
    <text evidence="6">Essential sporozoite protein. In the mosquito vector, required for sporozoite development in the oocyst, migration through the vector hemolymph and entry into the vector salivary glands. In the vertebrate host, required for sporozoite migration through the host dermis and infection of host hepatocytes. Binds to highly sulfated heparan sulfate proteoglycans (HSPGs) on the surface of host hepatocytes.</text>
</comment>
<dbReference type="Proteomes" id="UP001295423">
    <property type="component" value="Unassembled WGS sequence"/>
</dbReference>
<feature type="compositionally biased region" description="Polar residues" evidence="7">
    <location>
        <begin position="46"/>
        <end position="64"/>
    </location>
</feature>
<organism evidence="9 10">
    <name type="scientific">Cylindrotheca closterium</name>
    <dbReference type="NCBI Taxonomy" id="2856"/>
    <lineage>
        <taxon>Eukaryota</taxon>
        <taxon>Sar</taxon>
        <taxon>Stramenopiles</taxon>
        <taxon>Ochrophyta</taxon>
        <taxon>Bacillariophyta</taxon>
        <taxon>Bacillariophyceae</taxon>
        <taxon>Bacillariophycidae</taxon>
        <taxon>Bacillariales</taxon>
        <taxon>Bacillariaceae</taxon>
        <taxon>Cylindrotheca</taxon>
    </lineage>
</organism>
<keyword evidence="8" id="KW-1133">Transmembrane helix</keyword>
<dbReference type="EMBL" id="CAKOGP040002191">
    <property type="protein sequence ID" value="CAJ1964612.1"/>
    <property type="molecule type" value="Genomic_DNA"/>
</dbReference>
<feature type="compositionally biased region" description="Polar residues" evidence="7">
    <location>
        <begin position="328"/>
        <end position="377"/>
    </location>
</feature>
<keyword evidence="8" id="KW-0812">Transmembrane</keyword>
<feature type="region of interest" description="Disordered" evidence="7">
    <location>
        <begin position="214"/>
        <end position="291"/>
    </location>
</feature>
<feature type="compositionally biased region" description="Basic and acidic residues" evidence="7">
    <location>
        <begin position="217"/>
        <end position="234"/>
    </location>
</feature>
<feature type="compositionally biased region" description="Polar residues" evidence="7">
    <location>
        <begin position="410"/>
        <end position="419"/>
    </location>
</feature>
<evidence type="ECO:0000313" key="9">
    <source>
        <dbReference type="EMBL" id="CAJ1964612.1"/>
    </source>
</evidence>
<evidence type="ECO:0000256" key="6">
    <source>
        <dbReference type="ARBA" id="ARBA00045806"/>
    </source>
</evidence>
<evidence type="ECO:0000256" key="1">
    <source>
        <dbReference type="ARBA" id="ARBA00006241"/>
    </source>
</evidence>
<feature type="region of interest" description="Disordered" evidence="7">
    <location>
        <begin position="328"/>
        <end position="449"/>
    </location>
</feature>
<evidence type="ECO:0000256" key="7">
    <source>
        <dbReference type="SAM" id="MobiDB-lite"/>
    </source>
</evidence>
<comment type="caution">
    <text evidence="9">The sequence shown here is derived from an EMBL/GenBank/DDBJ whole genome shotgun (WGS) entry which is preliminary data.</text>
</comment>
<keyword evidence="8" id="KW-0472">Membrane</keyword>
<comment type="similarity">
    <text evidence="1">Belongs to the plasmodium circumsporozoite protein family.</text>
</comment>
<feature type="compositionally biased region" description="Acidic residues" evidence="7">
    <location>
        <begin position="167"/>
        <end position="181"/>
    </location>
</feature>
<reference evidence="9" key="1">
    <citation type="submission" date="2023-08" db="EMBL/GenBank/DDBJ databases">
        <authorList>
            <person name="Audoor S."/>
            <person name="Bilcke G."/>
        </authorList>
    </citation>
    <scope>NUCLEOTIDE SEQUENCE</scope>
</reference>
<dbReference type="InterPro" id="IPR051860">
    <property type="entry name" value="Plasmodium_CSP_Invasion"/>
</dbReference>
<dbReference type="AlphaFoldDB" id="A0AAD2G6E5"/>
<feature type="compositionally biased region" description="Low complexity" evidence="7">
    <location>
        <begin position="382"/>
        <end position="409"/>
    </location>
</feature>
<protein>
    <recommendedName>
        <fullName evidence="2">Circumsporozoite protein</fullName>
    </recommendedName>
</protein>
<evidence type="ECO:0000256" key="4">
    <source>
        <dbReference type="ARBA" id="ARBA00022737"/>
    </source>
</evidence>
<keyword evidence="10" id="KW-1185">Reference proteome</keyword>
<accession>A0AAD2G6E5</accession>
<evidence type="ECO:0000256" key="5">
    <source>
        <dbReference type="ARBA" id="ARBA00033726"/>
    </source>
</evidence>
<dbReference type="PANTHER" id="PTHR44826:SF3">
    <property type="entry name" value="SPORE COAT PROTEIN SP85"/>
    <property type="match status" value="1"/>
</dbReference>
<comment type="function">
    <text evidence="5">In the vertebrate host, binds to highly sulfated heparan sulfate proteoglycans (HSPGs) on the surface of host hepatocytes and is required for sporozoite invasion of the host hepatocytes.</text>
</comment>
<feature type="compositionally biased region" description="Basic and acidic residues" evidence="7">
    <location>
        <begin position="15"/>
        <end position="40"/>
    </location>
</feature>
<feature type="region of interest" description="Disordered" evidence="7">
    <location>
        <begin position="159"/>
        <end position="201"/>
    </location>
</feature>